<dbReference type="GO" id="GO:0042054">
    <property type="term" value="F:histone methyltransferase activity"/>
    <property type="evidence" value="ECO:0007669"/>
    <property type="project" value="TreeGrafter"/>
</dbReference>
<keyword evidence="2" id="KW-0802">TPR repeat</keyword>
<organism evidence="4 5">
    <name type="scientific">Dimorphilus gyrociliatus</name>
    <dbReference type="NCBI Taxonomy" id="2664684"/>
    <lineage>
        <taxon>Eukaryota</taxon>
        <taxon>Metazoa</taxon>
        <taxon>Spiralia</taxon>
        <taxon>Lophotrochozoa</taxon>
        <taxon>Annelida</taxon>
        <taxon>Polychaeta</taxon>
        <taxon>Polychaeta incertae sedis</taxon>
        <taxon>Dinophilidae</taxon>
        <taxon>Dimorphilus</taxon>
    </lineage>
</organism>
<gene>
    <name evidence="4" type="ORF">DGYR_LOCUS334</name>
</gene>
<evidence type="ECO:0000256" key="1">
    <source>
        <dbReference type="ARBA" id="ARBA00022691"/>
    </source>
</evidence>
<dbReference type="AlphaFoldDB" id="A0A7I8V477"/>
<dbReference type="PANTHER" id="PTHR11006:SF60">
    <property type="entry name" value="PROTEIN ARGININE N-METHYLTRANSFERASE 9"/>
    <property type="match status" value="1"/>
</dbReference>
<dbReference type="EMBL" id="CAJFCJ010000001">
    <property type="protein sequence ID" value="CAD5110984.1"/>
    <property type="molecule type" value="Genomic_DNA"/>
</dbReference>
<keyword evidence="5" id="KW-1185">Reference proteome</keyword>
<dbReference type="InterPro" id="IPR011990">
    <property type="entry name" value="TPR-like_helical_dom_sf"/>
</dbReference>
<name>A0A7I8V477_9ANNE</name>
<dbReference type="Gene3D" id="3.40.50.150">
    <property type="entry name" value="Vaccinia Virus protein VP39"/>
    <property type="match status" value="1"/>
</dbReference>
<dbReference type="PROSITE" id="PS50005">
    <property type="entry name" value="TPR"/>
    <property type="match status" value="1"/>
</dbReference>
<dbReference type="InterPro" id="IPR019734">
    <property type="entry name" value="TPR_rpt"/>
</dbReference>
<dbReference type="PROSITE" id="PS51678">
    <property type="entry name" value="SAM_MT_PRMT"/>
    <property type="match status" value="1"/>
</dbReference>
<evidence type="ECO:0000313" key="5">
    <source>
        <dbReference type="Proteomes" id="UP000549394"/>
    </source>
</evidence>
<dbReference type="GO" id="GO:0016274">
    <property type="term" value="F:protein-arginine N-methyltransferase activity"/>
    <property type="evidence" value="ECO:0007669"/>
    <property type="project" value="InterPro"/>
</dbReference>
<dbReference type="InterPro" id="IPR029063">
    <property type="entry name" value="SAM-dependent_MTases_sf"/>
</dbReference>
<reference evidence="4 5" key="1">
    <citation type="submission" date="2020-08" db="EMBL/GenBank/DDBJ databases">
        <authorList>
            <person name="Hejnol A."/>
        </authorList>
    </citation>
    <scope>NUCLEOTIDE SEQUENCE [LARGE SCALE GENOMIC DNA]</scope>
</reference>
<sequence length="741" mass="83925">MAELTTKHAEFIEHKAIDSVKLKNFDEALASFCILFKLCPSKKEEYKSDFIYCVQEWCTILMDKNCPSQIIDCFPQILELYPYCKEILGLLGGLLHKLEQYEFALSVLTRALHIDETDPVNTELSDNTKSRLVERWHFKMLNDRVRNQAYFKAIRRMSKEISTILDIGTGSGLLSMIASICNFKKIYACEVCPTICKVARKTFELNDSKMKQSVVLYEKCSNEILIPSDIEERVPLVVTETFDAGLLGERALSTIADAWKRLLTDSGQVIPKKASVYGCLVQSGELRRNFSLAFPALRNLNLSDVRLLYRKLPSVADRKSKPYDCATLNKLEGGFVRLSEEFKILDIDFNNRDEIIKLSENGLEKSMNIRLTSSGKIDAVVTWFDLEVCKNHHIVTSPSSNGSWQQAVYFVLPEDLGRIDSYYSKEEQVQVTISIQDDLINIKCRGGMPSSFESILCGKKTLAEFNDIEYNRAMCQGVEAVLKNRKSPKVCIYSSGVSPIAFQCLQMGVDYVLGPNWAENEEEIVQKICEKINLDSSKVICGCEDLPEFNVLIVNAVDRNGRLSVNVLDHMDVLISRAVEDVIVIPQALKCLGVFVESRSLVEEGGIQKDVCGFNVSAMNDYQTINHQCISLNRLNHVKLSPVFELFNQCLKDTKGMFERTISVETIESGRVDALVYWFEMQMADEVRFSTIKSNNPFDQSAFIHSIPTFVVKEEEQINVRLVCNNSFMHATYEKAMGAQS</sequence>
<dbReference type="InterPro" id="IPR025799">
    <property type="entry name" value="Arg_MeTrfase"/>
</dbReference>
<dbReference type="GO" id="GO:0005634">
    <property type="term" value="C:nucleus"/>
    <property type="evidence" value="ECO:0007669"/>
    <property type="project" value="TreeGrafter"/>
</dbReference>
<keyword evidence="3" id="KW-0808">Transferase</keyword>
<evidence type="ECO:0000256" key="2">
    <source>
        <dbReference type="PROSITE-ProRule" id="PRU00339"/>
    </source>
</evidence>
<feature type="repeat" description="TPR" evidence="2">
    <location>
        <begin position="85"/>
        <end position="118"/>
    </location>
</feature>
<evidence type="ECO:0000256" key="3">
    <source>
        <dbReference type="PROSITE-ProRule" id="PRU01015"/>
    </source>
</evidence>
<dbReference type="GO" id="GO:0032259">
    <property type="term" value="P:methylation"/>
    <property type="evidence" value="ECO:0007669"/>
    <property type="project" value="UniProtKB-KW"/>
</dbReference>
<accession>A0A7I8V477</accession>
<dbReference type="SUPFAM" id="SSF53335">
    <property type="entry name" value="S-adenosyl-L-methionine-dependent methyltransferases"/>
    <property type="match status" value="1"/>
</dbReference>
<evidence type="ECO:0000313" key="4">
    <source>
        <dbReference type="EMBL" id="CAD5110984.1"/>
    </source>
</evidence>
<dbReference type="OrthoDB" id="5980806at2759"/>
<dbReference type="Proteomes" id="UP000549394">
    <property type="component" value="Unassembled WGS sequence"/>
</dbReference>
<protein>
    <submittedName>
        <fullName evidence="4">DgyrCDS335</fullName>
    </submittedName>
</protein>
<dbReference type="SUPFAM" id="SSF48452">
    <property type="entry name" value="TPR-like"/>
    <property type="match status" value="1"/>
</dbReference>
<keyword evidence="1 3" id="KW-0949">S-adenosyl-L-methionine</keyword>
<proteinExistence type="predicted"/>
<keyword evidence="3" id="KW-0489">Methyltransferase</keyword>
<dbReference type="Gene3D" id="1.25.40.10">
    <property type="entry name" value="Tetratricopeptide repeat domain"/>
    <property type="match status" value="1"/>
</dbReference>
<dbReference type="PANTHER" id="PTHR11006">
    <property type="entry name" value="PROTEIN ARGININE N-METHYLTRANSFERASE"/>
    <property type="match status" value="1"/>
</dbReference>
<dbReference type="Gene3D" id="2.70.160.11">
    <property type="entry name" value="Hnrnp arginine n-methyltransferase1"/>
    <property type="match status" value="2"/>
</dbReference>
<dbReference type="Pfam" id="PF06325">
    <property type="entry name" value="PrmA"/>
    <property type="match status" value="1"/>
</dbReference>
<dbReference type="CDD" id="cd02440">
    <property type="entry name" value="AdoMet_MTases"/>
    <property type="match status" value="1"/>
</dbReference>
<comment type="caution">
    <text evidence="4">The sequence shown here is derived from an EMBL/GenBank/DDBJ whole genome shotgun (WGS) entry which is preliminary data.</text>
</comment>